<dbReference type="InterPro" id="IPR003593">
    <property type="entry name" value="AAA+_ATPase"/>
</dbReference>
<dbReference type="Gene3D" id="2.40.50.140">
    <property type="entry name" value="Nucleic acid-binding proteins"/>
    <property type="match status" value="1"/>
</dbReference>
<dbReference type="PROSITE" id="PS50893">
    <property type="entry name" value="ABC_TRANSPORTER_2"/>
    <property type="match status" value="1"/>
</dbReference>
<comment type="subcellular location">
    <subcellularLocation>
        <location evidence="1">Cell inner membrane</location>
        <topology evidence="1">Peripheral membrane protein</topology>
    </subcellularLocation>
</comment>
<keyword evidence="5" id="KW-0547">Nucleotide-binding</keyword>
<dbReference type="SUPFAM" id="SSF50331">
    <property type="entry name" value="MOP-like"/>
    <property type="match status" value="1"/>
</dbReference>
<comment type="similarity">
    <text evidence="2">Belongs to the ABC transporter superfamily.</text>
</comment>
<dbReference type="PANTHER" id="PTHR43875:SF15">
    <property type="entry name" value="TREHALOSE IMPORT ATP-BINDING PROTEIN SUGC"/>
    <property type="match status" value="1"/>
</dbReference>
<dbReference type="InterPro" id="IPR047641">
    <property type="entry name" value="ABC_transpr_MalK/UgpC-like"/>
</dbReference>
<dbReference type="Gene3D" id="2.40.50.100">
    <property type="match status" value="1"/>
</dbReference>
<evidence type="ECO:0000256" key="7">
    <source>
        <dbReference type="ARBA" id="ARBA00022967"/>
    </source>
</evidence>
<evidence type="ECO:0000256" key="3">
    <source>
        <dbReference type="ARBA" id="ARBA00022448"/>
    </source>
</evidence>
<evidence type="ECO:0000256" key="4">
    <source>
        <dbReference type="ARBA" id="ARBA00022475"/>
    </source>
</evidence>
<keyword evidence="8" id="KW-0472">Membrane</keyword>
<accession>A0A2J0YXU4</accession>
<dbReference type="CDD" id="cd03301">
    <property type="entry name" value="ABC_MalK_N"/>
    <property type="match status" value="1"/>
</dbReference>
<keyword evidence="4" id="KW-1003">Cell membrane</keyword>
<dbReference type="SMART" id="SM00382">
    <property type="entry name" value="AAA"/>
    <property type="match status" value="1"/>
</dbReference>
<keyword evidence="6 10" id="KW-0067">ATP-binding</keyword>
<dbReference type="PROSITE" id="PS00211">
    <property type="entry name" value="ABC_TRANSPORTER_1"/>
    <property type="match status" value="1"/>
</dbReference>
<keyword evidence="3" id="KW-0813">Transport</keyword>
<comment type="caution">
    <text evidence="10">The sequence shown here is derived from an EMBL/GenBank/DDBJ whole genome shotgun (WGS) entry which is preliminary data.</text>
</comment>
<dbReference type="GO" id="GO:0140359">
    <property type="term" value="F:ABC-type transporter activity"/>
    <property type="evidence" value="ECO:0007669"/>
    <property type="project" value="InterPro"/>
</dbReference>
<feature type="domain" description="ABC transporter" evidence="9">
    <location>
        <begin position="4"/>
        <end position="236"/>
    </location>
</feature>
<dbReference type="GO" id="GO:0008643">
    <property type="term" value="P:carbohydrate transport"/>
    <property type="evidence" value="ECO:0007669"/>
    <property type="project" value="InterPro"/>
</dbReference>
<dbReference type="InterPro" id="IPR027417">
    <property type="entry name" value="P-loop_NTPase"/>
</dbReference>
<evidence type="ECO:0000256" key="8">
    <source>
        <dbReference type="ARBA" id="ARBA00023136"/>
    </source>
</evidence>
<dbReference type="GO" id="GO:0005524">
    <property type="term" value="F:ATP binding"/>
    <property type="evidence" value="ECO:0007669"/>
    <property type="project" value="UniProtKB-KW"/>
</dbReference>
<sequence length="372" mass="41046">MAHIELKGITKTFGTHTALRDLSFEIADGEFFVLLGETGAGKTTTLRLIAGLEKPTGGQIFIDGEDVADWGAAERDVALVLQQYSLYPRYTVRENLEFPLKSRIRRVEPVEIKERVARVARTLRIEHLLDRKTDRLSGGEMQRVSIGRAIVRKPRVFLMDEPLSALDAKLREALRTELKNLQMNLGATFLFVTHDQIEAMSMGDKIGVLNNGQLVQTGTPQEIYRNPVNTFVARAVGSPPMNLISGKLAASEAIADEGYRLPFDAALGAALDGRPLTFGIRPEDLFLESGAPGEARVHDVENHGVEKIVTLRTGNHFLQATVPAQTDLEIEESVRFSWNPEKVVLFDGGSGMSLRHAGRGVIDDKKPLPSWS</sequence>
<dbReference type="InterPro" id="IPR012340">
    <property type="entry name" value="NA-bd_OB-fold"/>
</dbReference>
<dbReference type="InterPro" id="IPR017871">
    <property type="entry name" value="ABC_transporter-like_CS"/>
</dbReference>
<evidence type="ECO:0000256" key="5">
    <source>
        <dbReference type="ARBA" id="ARBA00022741"/>
    </source>
</evidence>
<dbReference type="Pfam" id="PF17912">
    <property type="entry name" value="OB_MalK"/>
    <property type="match status" value="1"/>
</dbReference>
<dbReference type="Pfam" id="PF00005">
    <property type="entry name" value="ABC_tran"/>
    <property type="match status" value="1"/>
</dbReference>
<dbReference type="FunFam" id="3.40.50.300:FF:000042">
    <property type="entry name" value="Maltose/maltodextrin ABC transporter, ATP-binding protein"/>
    <property type="match status" value="1"/>
</dbReference>
<dbReference type="InterPro" id="IPR015855">
    <property type="entry name" value="ABC_transpr_MalK-like"/>
</dbReference>
<dbReference type="RefSeq" id="WP_100673690.1">
    <property type="nucleotide sequence ID" value="NZ_NJGD01000012.1"/>
</dbReference>
<evidence type="ECO:0000259" key="9">
    <source>
        <dbReference type="PROSITE" id="PS50893"/>
    </source>
</evidence>
<dbReference type="Proteomes" id="UP000231987">
    <property type="component" value="Unassembled WGS sequence"/>
</dbReference>
<evidence type="ECO:0000256" key="2">
    <source>
        <dbReference type="ARBA" id="ARBA00005417"/>
    </source>
</evidence>
<protein>
    <submittedName>
        <fullName evidence="10">ABC transporter ATP-binding protein</fullName>
    </submittedName>
</protein>
<dbReference type="GO" id="GO:0016887">
    <property type="term" value="F:ATP hydrolysis activity"/>
    <property type="evidence" value="ECO:0007669"/>
    <property type="project" value="InterPro"/>
</dbReference>
<dbReference type="Gene3D" id="3.40.50.300">
    <property type="entry name" value="P-loop containing nucleotide triphosphate hydrolases"/>
    <property type="match status" value="1"/>
</dbReference>
<dbReference type="GO" id="GO:0055052">
    <property type="term" value="C:ATP-binding cassette (ABC) transporter complex, substrate-binding subunit-containing"/>
    <property type="evidence" value="ECO:0007669"/>
    <property type="project" value="TreeGrafter"/>
</dbReference>
<name>A0A2J0YXU4_RHIML</name>
<dbReference type="InterPro" id="IPR008995">
    <property type="entry name" value="Mo/tungstate-bd_C_term_dom"/>
</dbReference>
<evidence type="ECO:0000313" key="10">
    <source>
        <dbReference type="EMBL" id="PJR13099.1"/>
    </source>
</evidence>
<evidence type="ECO:0000313" key="11">
    <source>
        <dbReference type="Proteomes" id="UP000231987"/>
    </source>
</evidence>
<organism evidence="10 11">
    <name type="scientific">Rhizobium meliloti</name>
    <name type="common">Ensifer meliloti</name>
    <name type="synonym">Sinorhizobium meliloti</name>
    <dbReference type="NCBI Taxonomy" id="382"/>
    <lineage>
        <taxon>Bacteria</taxon>
        <taxon>Pseudomonadati</taxon>
        <taxon>Pseudomonadota</taxon>
        <taxon>Alphaproteobacteria</taxon>
        <taxon>Hyphomicrobiales</taxon>
        <taxon>Rhizobiaceae</taxon>
        <taxon>Sinorhizobium/Ensifer group</taxon>
        <taxon>Sinorhizobium</taxon>
    </lineage>
</organism>
<reference evidence="10 11" key="1">
    <citation type="submission" date="2017-06" db="EMBL/GenBank/DDBJ databases">
        <title>Ensifer strains isolated from leguminous trees and herbs display diverse denitrification phenotypes with some acting as strong N2O sinks.</title>
        <authorList>
            <person name="Woliy K."/>
            <person name="Mania D."/>
            <person name="Bakken L.R."/>
            <person name="Frostegard A."/>
        </authorList>
    </citation>
    <scope>NUCLEOTIDE SEQUENCE [LARGE SCALE GENOMIC DNA]</scope>
    <source>
        <strain evidence="10 11">AC50a</strain>
    </source>
</reference>
<dbReference type="PANTHER" id="PTHR43875">
    <property type="entry name" value="MALTODEXTRIN IMPORT ATP-BINDING PROTEIN MSMX"/>
    <property type="match status" value="1"/>
</dbReference>
<dbReference type="AlphaFoldDB" id="A0A2J0YXU4"/>
<dbReference type="EMBL" id="NJGD01000012">
    <property type="protein sequence ID" value="PJR13099.1"/>
    <property type="molecule type" value="Genomic_DNA"/>
</dbReference>
<dbReference type="InterPro" id="IPR003439">
    <property type="entry name" value="ABC_transporter-like_ATP-bd"/>
</dbReference>
<dbReference type="SUPFAM" id="SSF52540">
    <property type="entry name" value="P-loop containing nucleoside triphosphate hydrolases"/>
    <property type="match status" value="1"/>
</dbReference>
<evidence type="ECO:0000256" key="6">
    <source>
        <dbReference type="ARBA" id="ARBA00022840"/>
    </source>
</evidence>
<evidence type="ECO:0000256" key="1">
    <source>
        <dbReference type="ARBA" id="ARBA00004417"/>
    </source>
</evidence>
<gene>
    <name evidence="10" type="ORF">CEJ86_23720</name>
</gene>
<keyword evidence="7" id="KW-1278">Translocase</keyword>
<dbReference type="InterPro" id="IPR040582">
    <property type="entry name" value="OB_MalK-like"/>
</dbReference>
<proteinExistence type="inferred from homology"/>